<protein>
    <submittedName>
        <fullName evidence="1">Uncharacterized protein</fullName>
    </submittedName>
</protein>
<reference evidence="2" key="1">
    <citation type="journal article" date="2024" name="IScience">
        <title>Strigolactones Initiate the Formation of Haustorium-like Structures in Castilleja.</title>
        <authorList>
            <person name="Buerger M."/>
            <person name="Peterson D."/>
            <person name="Chory J."/>
        </authorList>
    </citation>
    <scope>NUCLEOTIDE SEQUENCE [LARGE SCALE GENOMIC DNA]</scope>
</reference>
<keyword evidence="2" id="KW-1185">Reference proteome</keyword>
<dbReference type="EMBL" id="JAVIJP010000018">
    <property type="protein sequence ID" value="KAL3639152.1"/>
    <property type="molecule type" value="Genomic_DNA"/>
</dbReference>
<evidence type="ECO:0000313" key="1">
    <source>
        <dbReference type="EMBL" id="KAL3639152.1"/>
    </source>
</evidence>
<dbReference type="AlphaFoldDB" id="A0ABD3DEB4"/>
<dbReference type="Proteomes" id="UP001632038">
    <property type="component" value="Unassembled WGS sequence"/>
</dbReference>
<sequence>MNGPLAVAVDLGNRRGGSGRCGYQRRGGCWVANGAMAWVRRRCAASSHGGSRSGGENWVTVVARKGGWFEAAMAGGSARDSSLSSLALSLPFSAEITRGLEWGACISHWSIYLRRSRKLHNIEPKHKEVNEVLYEILIMESEATGHYLWRQDLEDVRVEAFDKSGKVKQWRRLVPGTSLANHNNLCFRLKWS</sequence>
<proteinExistence type="predicted"/>
<name>A0ABD3DEB4_9LAMI</name>
<organism evidence="1 2">
    <name type="scientific">Castilleja foliolosa</name>
    <dbReference type="NCBI Taxonomy" id="1961234"/>
    <lineage>
        <taxon>Eukaryota</taxon>
        <taxon>Viridiplantae</taxon>
        <taxon>Streptophyta</taxon>
        <taxon>Embryophyta</taxon>
        <taxon>Tracheophyta</taxon>
        <taxon>Spermatophyta</taxon>
        <taxon>Magnoliopsida</taxon>
        <taxon>eudicotyledons</taxon>
        <taxon>Gunneridae</taxon>
        <taxon>Pentapetalae</taxon>
        <taxon>asterids</taxon>
        <taxon>lamiids</taxon>
        <taxon>Lamiales</taxon>
        <taxon>Orobanchaceae</taxon>
        <taxon>Pedicularideae</taxon>
        <taxon>Castillejinae</taxon>
        <taxon>Castilleja</taxon>
    </lineage>
</organism>
<gene>
    <name evidence="1" type="ORF">CASFOL_017059</name>
</gene>
<accession>A0ABD3DEB4</accession>
<evidence type="ECO:0000313" key="2">
    <source>
        <dbReference type="Proteomes" id="UP001632038"/>
    </source>
</evidence>
<comment type="caution">
    <text evidence="1">The sequence shown here is derived from an EMBL/GenBank/DDBJ whole genome shotgun (WGS) entry which is preliminary data.</text>
</comment>